<evidence type="ECO:0000259" key="5">
    <source>
        <dbReference type="Pfam" id="PF00389"/>
    </source>
</evidence>
<dbReference type="PANTHER" id="PTHR42789:SF1">
    <property type="entry name" value="D-ISOMER SPECIFIC 2-HYDROXYACID DEHYDROGENASE FAMILY PROTEIN (AFU_ORTHOLOGUE AFUA_6G10090)"/>
    <property type="match status" value="1"/>
</dbReference>
<evidence type="ECO:0000313" key="7">
    <source>
        <dbReference type="EMBL" id="MYM26397.1"/>
    </source>
</evidence>
<feature type="domain" description="D-isomer specific 2-hydroxyacid dehydrogenase catalytic" evidence="5">
    <location>
        <begin position="13"/>
        <end position="319"/>
    </location>
</feature>
<dbReference type="Gene3D" id="3.40.50.720">
    <property type="entry name" value="NAD(P)-binding Rossmann-like Domain"/>
    <property type="match status" value="2"/>
</dbReference>
<dbReference type="Pfam" id="PF02826">
    <property type="entry name" value="2-Hacid_dh_C"/>
    <property type="match status" value="1"/>
</dbReference>
<dbReference type="GO" id="GO:0051287">
    <property type="term" value="F:NAD binding"/>
    <property type="evidence" value="ECO:0007669"/>
    <property type="project" value="InterPro"/>
</dbReference>
<protein>
    <submittedName>
        <fullName evidence="7">D-2-hydroxyacid dehydrogenase family protein</fullName>
    </submittedName>
</protein>
<reference evidence="7 8" key="1">
    <citation type="submission" date="2019-12" db="EMBL/GenBank/DDBJ databases">
        <title>Novel species isolated from a subtropical stream in China.</title>
        <authorList>
            <person name="Lu H."/>
        </authorList>
    </citation>
    <scope>NUCLEOTIDE SEQUENCE [LARGE SCALE GENOMIC DNA]</scope>
    <source>
        <strain evidence="7 8">FT135W</strain>
    </source>
</reference>
<feature type="domain" description="D-isomer specific 2-hydroxyacid dehydrogenase NAD-binding" evidence="6">
    <location>
        <begin position="111"/>
        <end position="292"/>
    </location>
</feature>
<proteinExistence type="inferred from homology"/>
<evidence type="ECO:0000256" key="3">
    <source>
        <dbReference type="ARBA" id="ARBA00023027"/>
    </source>
</evidence>
<dbReference type="Proteomes" id="UP000479335">
    <property type="component" value="Unassembled WGS sequence"/>
</dbReference>
<evidence type="ECO:0000256" key="1">
    <source>
        <dbReference type="ARBA" id="ARBA00005854"/>
    </source>
</evidence>
<comment type="caution">
    <text evidence="7">The sequence shown here is derived from an EMBL/GenBank/DDBJ whole genome shotgun (WGS) entry which is preliminary data.</text>
</comment>
<dbReference type="EMBL" id="WWCN01000026">
    <property type="protein sequence ID" value="MYM26397.1"/>
    <property type="molecule type" value="Genomic_DNA"/>
</dbReference>
<dbReference type="AlphaFoldDB" id="A0A6L8KI24"/>
<dbReference type="GO" id="GO:0016616">
    <property type="term" value="F:oxidoreductase activity, acting on the CH-OH group of donors, NAD or NADP as acceptor"/>
    <property type="evidence" value="ECO:0007669"/>
    <property type="project" value="InterPro"/>
</dbReference>
<dbReference type="InterPro" id="IPR006140">
    <property type="entry name" value="D-isomer_DH_NAD-bd"/>
</dbReference>
<gene>
    <name evidence="7" type="ORF">GTP46_27580</name>
</gene>
<evidence type="ECO:0000313" key="8">
    <source>
        <dbReference type="Proteomes" id="UP000479335"/>
    </source>
</evidence>
<sequence>MKIAILDDYQNATQSLKCFELLANHEVKVFNSTTRGVGQLAIRLAPFDALVLIRERTHFNRALLSKLPNLKLISQTGKLAGHVDVAAATELGIAIAEGVGSPTAPAELTWALIMAAARKIVPYANNLRDGLWQTASINPQLNGLGFVLKGRTLGIWGYGKIGQMVAGFGRAFGMQVMVWGSEASRAKAVADGCTAAVSREAFFEQADVLSLHLRLNDATRGIVTAEDLARMPPSALFVNTSRAELVQTDALEQALTKGRPGHAALDVYNSEPLAADSPILKIPTVLATPHLGYVEQDSYELYFSHAFQNVVDFANGKPANINNPAYAAKARG</sequence>
<evidence type="ECO:0000256" key="2">
    <source>
        <dbReference type="ARBA" id="ARBA00023002"/>
    </source>
</evidence>
<dbReference type="InterPro" id="IPR036291">
    <property type="entry name" value="NAD(P)-bd_dom_sf"/>
</dbReference>
<dbReference type="CDD" id="cd12169">
    <property type="entry name" value="PGDH_like_1"/>
    <property type="match status" value="1"/>
</dbReference>
<dbReference type="InterPro" id="IPR050857">
    <property type="entry name" value="D-2-hydroxyacid_DH"/>
</dbReference>
<keyword evidence="8" id="KW-1185">Reference proteome</keyword>
<evidence type="ECO:0000256" key="4">
    <source>
        <dbReference type="RuleBase" id="RU003719"/>
    </source>
</evidence>
<dbReference type="RefSeq" id="WP_161009831.1">
    <property type="nucleotide sequence ID" value="NZ_WWCN01000026.1"/>
</dbReference>
<organism evidence="7 8">
    <name type="scientific">Duganella flavida</name>
    <dbReference type="NCBI Taxonomy" id="2692175"/>
    <lineage>
        <taxon>Bacteria</taxon>
        <taxon>Pseudomonadati</taxon>
        <taxon>Pseudomonadota</taxon>
        <taxon>Betaproteobacteria</taxon>
        <taxon>Burkholderiales</taxon>
        <taxon>Oxalobacteraceae</taxon>
        <taxon>Telluria group</taxon>
        <taxon>Duganella</taxon>
    </lineage>
</organism>
<keyword evidence="2 4" id="KW-0560">Oxidoreductase</keyword>
<dbReference type="Pfam" id="PF00389">
    <property type="entry name" value="2-Hacid_dh"/>
    <property type="match status" value="1"/>
</dbReference>
<dbReference type="PANTHER" id="PTHR42789">
    <property type="entry name" value="D-ISOMER SPECIFIC 2-HYDROXYACID DEHYDROGENASE FAMILY PROTEIN (AFU_ORTHOLOGUE AFUA_6G10090)"/>
    <property type="match status" value="1"/>
</dbReference>
<dbReference type="SUPFAM" id="SSF51735">
    <property type="entry name" value="NAD(P)-binding Rossmann-fold domains"/>
    <property type="match status" value="1"/>
</dbReference>
<accession>A0A6L8KI24</accession>
<keyword evidence="3" id="KW-0520">NAD</keyword>
<name>A0A6L8KI24_9BURK</name>
<evidence type="ECO:0000259" key="6">
    <source>
        <dbReference type="Pfam" id="PF02826"/>
    </source>
</evidence>
<dbReference type="InterPro" id="IPR006139">
    <property type="entry name" value="D-isomer_2_OHA_DH_cat_dom"/>
</dbReference>
<dbReference type="SUPFAM" id="SSF52283">
    <property type="entry name" value="Formate/glycerate dehydrogenase catalytic domain-like"/>
    <property type="match status" value="1"/>
</dbReference>
<comment type="similarity">
    <text evidence="1 4">Belongs to the D-isomer specific 2-hydroxyacid dehydrogenase family.</text>
</comment>